<proteinExistence type="predicted"/>
<dbReference type="InterPro" id="IPR054331">
    <property type="entry name" value="LiaF_TM"/>
</dbReference>
<dbReference type="Pfam" id="PF09922">
    <property type="entry name" value="LiaF-like_C"/>
    <property type="match status" value="1"/>
</dbReference>
<feature type="transmembrane region" description="Helical" evidence="1">
    <location>
        <begin position="93"/>
        <end position="111"/>
    </location>
</feature>
<accession>A0A3L7K3S3</accession>
<evidence type="ECO:0000256" key="1">
    <source>
        <dbReference type="SAM" id="Phobius"/>
    </source>
</evidence>
<evidence type="ECO:0000259" key="3">
    <source>
        <dbReference type="Pfam" id="PF22570"/>
    </source>
</evidence>
<feature type="domain" description="Cell wall-active antibiotics response LiaF-like C-terminal" evidence="2">
    <location>
        <begin position="143"/>
        <end position="255"/>
    </location>
</feature>
<organism evidence="4 5">
    <name type="scientific">Falsibacillus albus</name>
    <dbReference type="NCBI Taxonomy" id="2478915"/>
    <lineage>
        <taxon>Bacteria</taxon>
        <taxon>Bacillati</taxon>
        <taxon>Bacillota</taxon>
        <taxon>Bacilli</taxon>
        <taxon>Bacillales</taxon>
        <taxon>Bacillaceae</taxon>
        <taxon>Falsibacillus</taxon>
    </lineage>
</organism>
<dbReference type="AlphaFoldDB" id="A0A3L7K3S3"/>
<protein>
    <submittedName>
        <fullName evidence="4">Uncharacterized protein</fullName>
    </submittedName>
</protein>
<feature type="domain" description="LiaF transmembrane" evidence="3">
    <location>
        <begin position="12"/>
        <end position="116"/>
    </location>
</feature>
<evidence type="ECO:0000313" key="5">
    <source>
        <dbReference type="Proteomes" id="UP000276770"/>
    </source>
</evidence>
<keyword evidence="5" id="KW-1185">Reference proteome</keyword>
<dbReference type="EMBL" id="RCVZ01000002">
    <property type="protein sequence ID" value="RLQ97285.1"/>
    <property type="molecule type" value="Genomic_DNA"/>
</dbReference>
<dbReference type="NCBIfam" id="NF040535">
    <property type="entry name" value="LiaF_C_term"/>
    <property type="match status" value="1"/>
</dbReference>
<feature type="transmembrane region" description="Helical" evidence="1">
    <location>
        <begin position="12"/>
        <end position="31"/>
    </location>
</feature>
<name>A0A3L7K3S3_9BACI</name>
<dbReference type="GO" id="GO:0016020">
    <property type="term" value="C:membrane"/>
    <property type="evidence" value="ECO:0007669"/>
    <property type="project" value="InterPro"/>
</dbReference>
<sequence>MRYRTGKQWFGSLLLLIAGIGLLLVNIGVISLEIKEVFVVLLPAIIALYGLKKLLDALLQKSSGSLLVGLFALCYGGLILCSHWDLIDFGWEDWWKLWPILIVSIAFNGIFQKKKVKISFETDYPFVKDKDESSFGKKKNMSMIGDMKFQKANWPLEPMDMFNAVGDYYFDFGKAYIPEKTTPLNVKGWVGDVKMIIPEDLPVKIYTKVKIGDIRLFEQTSDGMKAELFYESPDYEEAVKRLQLTVELGVGSIRIVRV</sequence>
<keyword evidence="1" id="KW-0472">Membrane</keyword>
<keyword evidence="1" id="KW-0812">Transmembrane</keyword>
<reference evidence="4 5" key="1">
    <citation type="submission" date="2018-10" db="EMBL/GenBank/DDBJ databases">
        <title>Falsibacillus sp. genome draft.</title>
        <authorList>
            <person name="Shi S."/>
        </authorList>
    </citation>
    <scope>NUCLEOTIDE SEQUENCE [LARGE SCALE GENOMIC DNA]</scope>
    <source>
        <strain evidence="4 5">GY 10110</strain>
    </source>
</reference>
<dbReference type="InterPro" id="IPR016975">
    <property type="entry name" value="Cell_wall_LiaF"/>
</dbReference>
<evidence type="ECO:0000259" key="2">
    <source>
        <dbReference type="Pfam" id="PF09922"/>
    </source>
</evidence>
<dbReference type="Pfam" id="PF22570">
    <property type="entry name" value="LiaF-TM"/>
    <property type="match status" value="1"/>
</dbReference>
<dbReference type="InterPro" id="IPR047793">
    <property type="entry name" value="LiaF_C"/>
</dbReference>
<dbReference type="RefSeq" id="WP_121679235.1">
    <property type="nucleotide sequence ID" value="NZ_RCVZ01000002.1"/>
</dbReference>
<dbReference type="OrthoDB" id="1953204at2"/>
<comment type="caution">
    <text evidence="4">The sequence shown here is derived from an EMBL/GenBank/DDBJ whole genome shotgun (WGS) entry which is preliminary data.</text>
</comment>
<evidence type="ECO:0000313" key="4">
    <source>
        <dbReference type="EMBL" id="RLQ97285.1"/>
    </source>
</evidence>
<dbReference type="InterPro" id="IPR024425">
    <property type="entry name" value="LiaF-like_C"/>
</dbReference>
<gene>
    <name evidence="4" type="ORF">D9X91_03810</name>
</gene>
<feature type="transmembrane region" description="Helical" evidence="1">
    <location>
        <begin position="37"/>
        <end position="55"/>
    </location>
</feature>
<dbReference type="PIRSF" id="PIRSF031509">
    <property type="entry name" value="Cell_wall_LiaF/YvqF"/>
    <property type="match status" value="1"/>
</dbReference>
<keyword evidence="1" id="KW-1133">Transmembrane helix</keyword>
<feature type="transmembrane region" description="Helical" evidence="1">
    <location>
        <begin position="67"/>
        <end position="87"/>
    </location>
</feature>
<dbReference type="Proteomes" id="UP000276770">
    <property type="component" value="Unassembled WGS sequence"/>
</dbReference>